<proteinExistence type="predicted"/>
<organism evidence="2 3">
    <name type="scientific">Roseateles aquae</name>
    <dbReference type="NCBI Taxonomy" id="3077235"/>
    <lineage>
        <taxon>Bacteria</taxon>
        <taxon>Pseudomonadati</taxon>
        <taxon>Pseudomonadota</taxon>
        <taxon>Betaproteobacteria</taxon>
        <taxon>Burkholderiales</taxon>
        <taxon>Sphaerotilaceae</taxon>
        <taxon>Roseateles</taxon>
    </lineage>
</organism>
<evidence type="ECO:0000256" key="1">
    <source>
        <dbReference type="SAM" id="Phobius"/>
    </source>
</evidence>
<name>A0ABU3PHW6_9BURK</name>
<reference evidence="2" key="1">
    <citation type="submission" date="2023-09" db="EMBL/GenBank/DDBJ databases">
        <title>Paucibacter sp. APW11 Genome sequencing and assembly.</title>
        <authorList>
            <person name="Kim I."/>
        </authorList>
    </citation>
    <scope>NUCLEOTIDE SEQUENCE</scope>
    <source>
        <strain evidence="2">APW11</strain>
    </source>
</reference>
<accession>A0ABU3PHW6</accession>
<evidence type="ECO:0000313" key="3">
    <source>
        <dbReference type="Proteomes" id="UP001246372"/>
    </source>
</evidence>
<feature type="transmembrane region" description="Helical" evidence="1">
    <location>
        <begin position="20"/>
        <end position="40"/>
    </location>
</feature>
<evidence type="ECO:0000313" key="2">
    <source>
        <dbReference type="EMBL" id="MDT9002138.1"/>
    </source>
</evidence>
<comment type="caution">
    <text evidence="2">The sequence shown here is derived from an EMBL/GenBank/DDBJ whole genome shotgun (WGS) entry which is preliminary data.</text>
</comment>
<sequence length="142" mass="15028">MKQLPIVSRRSRKSQQGIALLEALVGILIFAFGVLGLVGLQASMTRAQSSAKVRADAANLASELVGIMWSDAAANLASYGGNACASYARCKDWQDKVVRELPGGSSRVTIVDATTGEVAIHIGWSVPNEGAHQYDTSAWVQP</sequence>
<dbReference type="RefSeq" id="WP_315653027.1">
    <property type="nucleotide sequence ID" value="NZ_JAVXZY010000013.1"/>
</dbReference>
<dbReference type="EMBL" id="JAVXZY010000013">
    <property type="protein sequence ID" value="MDT9002138.1"/>
    <property type="molecule type" value="Genomic_DNA"/>
</dbReference>
<protein>
    <submittedName>
        <fullName evidence="2">Pilus assembly protein PilV</fullName>
    </submittedName>
</protein>
<keyword evidence="1" id="KW-0812">Transmembrane</keyword>
<dbReference type="Proteomes" id="UP001246372">
    <property type="component" value="Unassembled WGS sequence"/>
</dbReference>
<keyword evidence="1" id="KW-0472">Membrane</keyword>
<gene>
    <name evidence="2" type="ORF">RQP53_22860</name>
</gene>
<keyword evidence="3" id="KW-1185">Reference proteome</keyword>
<keyword evidence="1" id="KW-1133">Transmembrane helix</keyword>